<proteinExistence type="inferred from homology"/>
<evidence type="ECO:0000256" key="1">
    <source>
        <dbReference type="ARBA" id="ARBA00002855"/>
    </source>
</evidence>
<evidence type="ECO:0000256" key="5">
    <source>
        <dbReference type="ARBA" id="ARBA00022525"/>
    </source>
</evidence>
<evidence type="ECO:0000313" key="9">
    <source>
        <dbReference type="EnsemblMetazoa" id="GPAI048442-PA"/>
    </source>
</evidence>
<dbReference type="STRING" id="7398.A0A1B0AK74"/>
<dbReference type="PANTHER" id="PTHR10009">
    <property type="entry name" value="PROTEIN YELLOW-RELATED"/>
    <property type="match status" value="1"/>
</dbReference>
<evidence type="ECO:0000256" key="2">
    <source>
        <dbReference type="ARBA" id="ARBA00004613"/>
    </source>
</evidence>
<evidence type="ECO:0000256" key="7">
    <source>
        <dbReference type="ARBA" id="ARBA00023180"/>
    </source>
</evidence>
<dbReference type="Proteomes" id="UP000092445">
    <property type="component" value="Unassembled WGS sequence"/>
</dbReference>
<evidence type="ECO:0000256" key="3">
    <source>
        <dbReference type="ARBA" id="ARBA00009127"/>
    </source>
</evidence>
<name>A0A1B0AK74_GLOPL</name>
<reference evidence="10" key="1">
    <citation type="submission" date="2014-03" db="EMBL/GenBank/DDBJ databases">
        <authorList>
            <person name="Aksoy S."/>
            <person name="Warren W."/>
            <person name="Wilson R.K."/>
        </authorList>
    </citation>
    <scope>NUCLEOTIDE SEQUENCE [LARGE SCALE GENOMIC DNA]</scope>
    <source>
        <strain evidence="10">IAEA</strain>
    </source>
</reference>
<dbReference type="Gene3D" id="2.120.10.30">
    <property type="entry name" value="TolB, C-terminal domain"/>
    <property type="match status" value="1"/>
</dbReference>
<evidence type="ECO:0000256" key="4">
    <source>
        <dbReference type="ARBA" id="ARBA00014360"/>
    </source>
</evidence>
<comment type="subcellular location">
    <subcellularLocation>
        <location evidence="2">Secreted</location>
    </subcellularLocation>
</comment>
<keyword evidence="5" id="KW-0964">Secreted</keyword>
<dbReference type="EnsemblMetazoa" id="GPAI048442-RA">
    <property type="protein sequence ID" value="GPAI048442-PA"/>
    <property type="gene ID" value="GPAI048442"/>
</dbReference>
<reference evidence="9" key="2">
    <citation type="submission" date="2020-05" db="UniProtKB">
        <authorList>
            <consortium name="EnsemblMetazoa"/>
        </authorList>
    </citation>
    <scope>IDENTIFICATION</scope>
    <source>
        <strain evidence="9">IAEA</strain>
    </source>
</reference>
<dbReference type="InterPro" id="IPR017996">
    <property type="entry name" value="MRJP/yellow-related"/>
</dbReference>
<comment type="similarity">
    <text evidence="3">Belongs to the major royal jelly protein family.</text>
</comment>
<evidence type="ECO:0000256" key="6">
    <source>
        <dbReference type="ARBA" id="ARBA00022729"/>
    </source>
</evidence>
<evidence type="ECO:0000256" key="8">
    <source>
        <dbReference type="SAM" id="SignalP"/>
    </source>
</evidence>
<protein>
    <recommendedName>
        <fullName evidence="4">Protein yellow</fullName>
    </recommendedName>
</protein>
<comment type="function">
    <text evidence="1">Controls the pigmentation pattern of the adult cuticle and larval mouth parts.</text>
</comment>
<keyword evidence="7" id="KW-0325">Glycoprotein</keyword>
<organism evidence="9 10">
    <name type="scientific">Glossina pallidipes</name>
    <name type="common">Tsetse fly</name>
    <dbReference type="NCBI Taxonomy" id="7398"/>
    <lineage>
        <taxon>Eukaryota</taxon>
        <taxon>Metazoa</taxon>
        <taxon>Ecdysozoa</taxon>
        <taxon>Arthropoda</taxon>
        <taxon>Hexapoda</taxon>
        <taxon>Insecta</taxon>
        <taxon>Pterygota</taxon>
        <taxon>Neoptera</taxon>
        <taxon>Endopterygota</taxon>
        <taxon>Diptera</taxon>
        <taxon>Brachycera</taxon>
        <taxon>Muscomorpha</taxon>
        <taxon>Hippoboscoidea</taxon>
        <taxon>Glossinidae</taxon>
        <taxon>Glossina</taxon>
    </lineage>
</organism>
<dbReference type="PANTHER" id="PTHR10009:SF14">
    <property type="entry name" value="PROTEIN YELLOW"/>
    <property type="match status" value="1"/>
</dbReference>
<dbReference type="GO" id="GO:0005576">
    <property type="term" value="C:extracellular region"/>
    <property type="evidence" value="ECO:0007669"/>
    <property type="project" value="UniProtKB-SubCell"/>
</dbReference>
<feature type="signal peptide" evidence="8">
    <location>
        <begin position="1"/>
        <end position="24"/>
    </location>
</feature>
<sequence>MLSFLKIWLSVALLLCYCCSLGNGAYKLQERYNWNQLDFAFPNQRLKEQAMANGDYMPQNGLPVGVEHWGNRLFVTVPRWRDGKLSYGYQMTPKIIIYQNIIYLTIKGFQIEYELRLTSACH</sequence>
<keyword evidence="10" id="KW-1185">Reference proteome</keyword>
<keyword evidence="6 8" id="KW-0732">Signal</keyword>
<evidence type="ECO:0000313" key="10">
    <source>
        <dbReference type="Proteomes" id="UP000092445"/>
    </source>
</evidence>
<dbReference type="VEuPathDB" id="VectorBase:GPAI048442"/>
<feature type="chain" id="PRO_5008403989" description="Protein yellow" evidence="8">
    <location>
        <begin position="25"/>
        <end position="122"/>
    </location>
</feature>
<dbReference type="InterPro" id="IPR011042">
    <property type="entry name" value="6-blade_b-propeller_TolB-like"/>
</dbReference>
<accession>A0A1B0AK74</accession>
<dbReference type="AlphaFoldDB" id="A0A1B0AK74"/>